<evidence type="ECO:0000313" key="4">
    <source>
        <dbReference type="Proteomes" id="UP000199452"/>
    </source>
</evidence>
<sequence>MRIERYISLIAIFLLVTVAVNGQVAVRPIPAAERTDLYLPLLKGKRIAIVANHTSLIKGRHLVDSLLSLGIKIVKIYCPEHGFRGQADAGERVNSYKDFRTGLDVVSLYGSKKKPDAESLRGIDLVIFDLQDVGVRFYTYLSTMHYVMEACAENKTPVMVLDRPNPNGSYVDGPILDSTLRSFVGIHPIPIVHGMTLGELAQMINGEGWLKNKVKCLLTVIPCGSYTRKSLYTLPVKPSPNLPNMRSVYLYPSTGMFEGTALSVGRGTPWPFQVLGHPRYPNAGFWFVPVPVIGASKEPPYKNTRCYGIDLRTIPDSVSLVRMNHINLDYLIAAYNKFPNKDSFFNSFFDLLAGNRLLQKQIRQGMSAGDIRATWQPDLKTFVERRKQYLIYGE</sequence>
<dbReference type="InterPro" id="IPR048502">
    <property type="entry name" value="NamZ_N"/>
</dbReference>
<organism evidence="3 4">
    <name type="scientific">Williamwhitmania taraxaci</name>
    <dbReference type="NCBI Taxonomy" id="1640674"/>
    <lineage>
        <taxon>Bacteria</taxon>
        <taxon>Pseudomonadati</taxon>
        <taxon>Bacteroidota</taxon>
        <taxon>Bacteroidia</taxon>
        <taxon>Bacteroidales</taxon>
        <taxon>Williamwhitmaniaceae</taxon>
        <taxon>Williamwhitmania</taxon>
    </lineage>
</organism>
<dbReference type="InterPro" id="IPR048503">
    <property type="entry name" value="NamZ_C"/>
</dbReference>
<evidence type="ECO:0000313" key="3">
    <source>
        <dbReference type="EMBL" id="SDC30346.1"/>
    </source>
</evidence>
<dbReference type="EMBL" id="FMYP01000025">
    <property type="protein sequence ID" value="SDC30346.1"/>
    <property type="molecule type" value="Genomic_DNA"/>
</dbReference>
<dbReference type="Pfam" id="PF07075">
    <property type="entry name" value="NamZ_N"/>
    <property type="match status" value="1"/>
</dbReference>
<dbReference type="STRING" id="1640674.SAMN05216323_10257"/>
<accession>A0A1G6KJ46</accession>
<dbReference type="InterPro" id="IPR008302">
    <property type="entry name" value="NamZ"/>
</dbReference>
<gene>
    <name evidence="3" type="ORF">SAMN05216323_10257</name>
</gene>
<dbReference type="PIRSF" id="PIRSF016719">
    <property type="entry name" value="UCP016719"/>
    <property type="match status" value="1"/>
</dbReference>
<dbReference type="GO" id="GO:0033922">
    <property type="term" value="F:peptidoglycan beta-N-acetylmuramidase activity"/>
    <property type="evidence" value="ECO:0007669"/>
    <property type="project" value="InterPro"/>
</dbReference>
<evidence type="ECO:0000259" key="2">
    <source>
        <dbReference type="Pfam" id="PF20732"/>
    </source>
</evidence>
<dbReference type="Gene3D" id="3.90.1150.140">
    <property type="match status" value="1"/>
</dbReference>
<dbReference type="PANTHER" id="PTHR42915">
    <property type="entry name" value="HYPOTHETICAL 460 KDA PROTEIN IN FEUA-SIGW INTERGENIC REGION [PRECURSOR]"/>
    <property type="match status" value="1"/>
</dbReference>
<protein>
    <submittedName>
        <fullName evidence="3">Uncharacterized conserved protein YbbC, DUF1343 family</fullName>
    </submittedName>
</protein>
<reference evidence="3 4" key="1">
    <citation type="submission" date="2016-09" db="EMBL/GenBank/DDBJ databases">
        <authorList>
            <person name="Capua I."/>
            <person name="De Benedictis P."/>
            <person name="Joannis T."/>
            <person name="Lombin L.H."/>
            <person name="Cattoli G."/>
        </authorList>
    </citation>
    <scope>NUCLEOTIDE SEQUENCE [LARGE SCALE GENOMIC DNA]</scope>
    <source>
        <strain evidence="3 4">A7P-90m</strain>
    </source>
</reference>
<feature type="domain" description="Peptidoglycan beta-N-acetylmuramidase NamZ N-terminal" evidence="1">
    <location>
        <begin position="47"/>
        <end position="245"/>
    </location>
</feature>
<dbReference type="PANTHER" id="PTHR42915:SF1">
    <property type="entry name" value="PEPTIDOGLYCAN BETA-N-ACETYLMURAMIDASE NAMZ"/>
    <property type="match status" value="1"/>
</dbReference>
<proteinExistence type="predicted"/>
<name>A0A1G6KJ46_9BACT</name>
<dbReference type="Pfam" id="PF20732">
    <property type="entry name" value="NamZ_C"/>
    <property type="match status" value="1"/>
</dbReference>
<dbReference type="RefSeq" id="WP_244500678.1">
    <property type="nucleotide sequence ID" value="NZ_FMYP01000025.1"/>
</dbReference>
<evidence type="ECO:0000259" key="1">
    <source>
        <dbReference type="Pfam" id="PF07075"/>
    </source>
</evidence>
<dbReference type="Proteomes" id="UP000199452">
    <property type="component" value="Unassembled WGS sequence"/>
</dbReference>
<dbReference type="Gene3D" id="3.40.50.12170">
    <property type="entry name" value="Uncharacterised protein PF07075, DUF1343"/>
    <property type="match status" value="1"/>
</dbReference>
<feature type="domain" description="Peptidoglycan beta-N-acetylmuramidase NamZ C-terminal" evidence="2">
    <location>
        <begin position="249"/>
        <end position="392"/>
    </location>
</feature>
<keyword evidence="4" id="KW-1185">Reference proteome</keyword>
<dbReference type="AlphaFoldDB" id="A0A1G6KJ46"/>